<dbReference type="WBParaSite" id="MBELARI_LOCUS12752">
    <property type="protein sequence ID" value="MBELARI_LOCUS12752"/>
    <property type="gene ID" value="MBELARI_LOCUS12752"/>
</dbReference>
<feature type="region of interest" description="Disordered" evidence="1">
    <location>
        <begin position="1"/>
        <end position="50"/>
    </location>
</feature>
<sequence length="114" mass="13402">MFMRKVSANKNSFHSSIRRTKTREERTQRSNLSQASVERNGKRPTFITHHEEKGNQGYYTFYKVDGELSRRSPTHEHTVVLQGDTQVTLTNNWLRRSTRLKPAWEQRVGQLIGE</sequence>
<reference evidence="3" key="1">
    <citation type="submission" date="2024-02" db="UniProtKB">
        <authorList>
            <consortium name="WormBaseParasite"/>
        </authorList>
    </citation>
    <scope>IDENTIFICATION</scope>
</reference>
<protein>
    <submittedName>
        <fullName evidence="3">Uncharacterized protein</fullName>
    </submittedName>
</protein>
<dbReference type="AlphaFoldDB" id="A0AAF3EFI8"/>
<accession>A0AAF3EFI8</accession>
<name>A0AAF3EFI8_9BILA</name>
<evidence type="ECO:0000313" key="3">
    <source>
        <dbReference type="WBParaSite" id="MBELARI_LOCUS12752"/>
    </source>
</evidence>
<evidence type="ECO:0000256" key="1">
    <source>
        <dbReference type="SAM" id="MobiDB-lite"/>
    </source>
</evidence>
<keyword evidence="2" id="KW-1185">Reference proteome</keyword>
<organism evidence="2 3">
    <name type="scientific">Mesorhabditis belari</name>
    <dbReference type="NCBI Taxonomy" id="2138241"/>
    <lineage>
        <taxon>Eukaryota</taxon>
        <taxon>Metazoa</taxon>
        <taxon>Ecdysozoa</taxon>
        <taxon>Nematoda</taxon>
        <taxon>Chromadorea</taxon>
        <taxon>Rhabditida</taxon>
        <taxon>Rhabditina</taxon>
        <taxon>Rhabditomorpha</taxon>
        <taxon>Rhabditoidea</taxon>
        <taxon>Rhabditidae</taxon>
        <taxon>Mesorhabditinae</taxon>
        <taxon>Mesorhabditis</taxon>
    </lineage>
</organism>
<proteinExistence type="predicted"/>
<evidence type="ECO:0000313" key="2">
    <source>
        <dbReference type="Proteomes" id="UP000887575"/>
    </source>
</evidence>
<dbReference type="Proteomes" id="UP000887575">
    <property type="component" value="Unassembled WGS sequence"/>
</dbReference>